<feature type="coiled-coil region" evidence="1">
    <location>
        <begin position="797"/>
        <end position="890"/>
    </location>
</feature>
<evidence type="ECO:0000256" key="2">
    <source>
        <dbReference type="SAM" id="MobiDB-lite"/>
    </source>
</evidence>
<accession>A0A3Q2DKF2</accession>
<evidence type="ECO:0000313" key="3">
    <source>
        <dbReference type="Ensembl" id="ENSCVAP00000019843.1"/>
    </source>
</evidence>
<dbReference type="AlphaFoldDB" id="A0A3Q2DKF2"/>
<feature type="compositionally biased region" description="Polar residues" evidence="2">
    <location>
        <begin position="733"/>
        <end position="760"/>
    </location>
</feature>
<feature type="compositionally biased region" description="Polar residues" evidence="2">
    <location>
        <begin position="75"/>
        <end position="85"/>
    </location>
</feature>
<feature type="compositionally biased region" description="Basic and acidic residues" evidence="2">
    <location>
        <begin position="58"/>
        <end position="74"/>
    </location>
</feature>
<reference evidence="3" key="2">
    <citation type="submission" date="2025-09" db="UniProtKB">
        <authorList>
            <consortium name="Ensembl"/>
        </authorList>
    </citation>
    <scope>IDENTIFICATION</scope>
</reference>
<reference evidence="3" key="1">
    <citation type="submission" date="2025-08" db="UniProtKB">
        <authorList>
            <consortium name="Ensembl"/>
        </authorList>
    </citation>
    <scope>IDENTIFICATION</scope>
</reference>
<evidence type="ECO:0000313" key="4">
    <source>
        <dbReference type="Proteomes" id="UP000265020"/>
    </source>
</evidence>
<dbReference type="Ensembl" id="ENSCVAT00000029096.1">
    <property type="protein sequence ID" value="ENSCVAP00000019843.1"/>
    <property type="gene ID" value="ENSCVAG00000023274.1"/>
</dbReference>
<dbReference type="PANTHER" id="PTHR17271:SF1">
    <property type="entry name" value="PROTEIN OUTSPREAD"/>
    <property type="match status" value="1"/>
</dbReference>
<dbReference type="STRING" id="28743.ENSCVAP00000019843"/>
<name>A0A3Q2DKF2_CYPVA</name>
<protein>
    <recommendedName>
        <fullName evidence="5">PH domain-containing protein</fullName>
    </recommendedName>
</protein>
<feature type="compositionally biased region" description="Acidic residues" evidence="2">
    <location>
        <begin position="764"/>
        <end position="775"/>
    </location>
</feature>
<feature type="region of interest" description="Disordered" evidence="2">
    <location>
        <begin position="21"/>
        <end position="97"/>
    </location>
</feature>
<evidence type="ECO:0008006" key="5">
    <source>
        <dbReference type="Google" id="ProtNLM"/>
    </source>
</evidence>
<organism evidence="3 4">
    <name type="scientific">Cyprinodon variegatus</name>
    <name type="common">Sheepshead minnow</name>
    <dbReference type="NCBI Taxonomy" id="28743"/>
    <lineage>
        <taxon>Eukaryota</taxon>
        <taxon>Metazoa</taxon>
        <taxon>Chordata</taxon>
        <taxon>Craniata</taxon>
        <taxon>Vertebrata</taxon>
        <taxon>Euteleostomi</taxon>
        <taxon>Actinopterygii</taxon>
        <taxon>Neopterygii</taxon>
        <taxon>Teleostei</taxon>
        <taxon>Neoteleostei</taxon>
        <taxon>Acanthomorphata</taxon>
        <taxon>Ovalentaria</taxon>
        <taxon>Atherinomorphae</taxon>
        <taxon>Cyprinodontiformes</taxon>
        <taxon>Cyprinodontidae</taxon>
        <taxon>Cyprinodon</taxon>
    </lineage>
</organism>
<proteinExistence type="predicted"/>
<dbReference type="InterPro" id="IPR052223">
    <property type="entry name" value="Actin_Cytoskeleton_Reg"/>
</dbReference>
<feature type="region of interest" description="Disordered" evidence="2">
    <location>
        <begin position="731"/>
        <end position="777"/>
    </location>
</feature>
<sequence length="925" mass="105652">MTAGIRRNWIQALMKNVHPAKAPDVTDLPGRHIPSSPPEVIPKPDVTQDSATNNVPAIKDHPPKSRSVLERQNEAENQATANTDYSPELGDLERRRRREERRKRYESLLGFPLGKGETQKAEDGAVKALSPKSQRKMEEKIAECWRQVESSRLRPERTVMLSAEDRDTLEVEKQLQGCRKVVDELKSQLADSERHRLQLEAQLRAAGLCLKQQDPSILSEAVFLPADLHLKPLTDINGLDRLCQREPHAKSPSLGSDCDSQQFLVPEKPEGRDIRESPVATDQSVMKRLSQEVELLTSQNQALNQRNQEMVNQLTEADREIERLKVELGSRYTEPHHLPEVEQQEKMKLEDLERQLSLRNQELLEAQMLITSLEENLKETEALLQLKNTAETNRLAEEENKHRAEKAELLQRLDATEAKVMELQRQLEESELTRRQLENHNMELKETGELYLQRASEAEADIRRLAEEKAEEEEEDRSRIVPAEEKIQQVIEGAVMRQKALRTLLQLIESFDFNGEPEEEEGSAGMVMQLRWEETFWRSLLDKLRDDRPQLKNPIGELLCEVVEGLMLEDQMVLEGLQLLLHPEEMRGREAGTCESKALDDGNFIWESSAPSETRTEEGSCRSGFKDLLKNLEAVTQTKISSLHLLASSSSSGSSSALDRLLPAADRLYDFYSSPHPASVSFIHSAATQAFCCCLLRRLQSKYERRRCSSCVSLTEENEELKTRLSILEEASVSDSPRMSTGCQTDERSSTFTDTELQSSGERDVEETSDMELTESEIPLTALQTVAASEERDEEEAGRQSQRLSELKLKVEELEEQLRVSGEKLREDSEEKMRNLQEQHEREIEKLKATCERGLVAMEDCHERVVEELQRLHQQEVERLLLERERLLEEESSATATGEISLDLNLKITIHSQITLPLFLLLLQQ</sequence>
<keyword evidence="1" id="KW-0175">Coiled coil</keyword>
<dbReference type="PANTHER" id="PTHR17271">
    <property type="entry name" value="PLECKSTRIN HOMOLOGY PH DOMAIN-CONTAINING PROTEIN"/>
    <property type="match status" value="1"/>
</dbReference>
<feature type="coiled-coil region" evidence="1">
    <location>
        <begin position="286"/>
        <end position="475"/>
    </location>
</feature>
<dbReference type="GO" id="GO:0015629">
    <property type="term" value="C:actin cytoskeleton"/>
    <property type="evidence" value="ECO:0007669"/>
    <property type="project" value="TreeGrafter"/>
</dbReference>
<evidence type="ECO:0000256" key="1">
    <source>
        <dbReference type="SAM" id="Coils"/>
    </source>
</evidence>
<dbReference type="GO" id="GO:0051015">
    <property type="term" value="F:actin filament binding"/>
    <property type="evidence" value="ECO:0007669"/>
    <property type="project" value="TreeGrafter"/>
</dbReference>
<dbReference type="Proteomes" id="UP000265020">
    <property type="component" value="Unassembled WGS sequence"/>
</dbReference>
<keyword evidence="4" id="KW-1185">Reference proteome</keyword>